<evidence type="ECO:0000313" key="2">
    <source>
        <dbReference type="EMBL" id="GLB46386.1"/>
    </source>
</evidence>
<evidence type="ECO:0000256" key="1">
    <source>
        <dbReference type="SAM" id="MobiDB-lite"/>
    </source>
</evidence>
<sequence length="67" mass="7437">MAYDVNKDEMTQFKSRDQILAYKGSVVSFYPGDVDIDEIKSAIDKNSTKPGRYEASNNNGSVSLEAK</sequence>
<evidence type="ECO:0000313" key="3">
    <source>
        <dbReference type="Proteomes" id="UP001144204"/>
    </source>
</evidence>
<dbReference type="AlphaFoldDB" id="A0A9W6ERH1"/>
<name>A0A9W6ERH1_9LACO</name>
<comment type="caution">
    <text evidence="2">The sequence shown here is derived from an EMBL/GenBank/DDBJ whole genome shotgun (WGS) entry which is preliminary data.</text>
</comment>
<proteinExistence type="predicted"/>
<reference evidence="2" key="1">
    <citation type="submission" date="2022-07" db="EMBL/GenBank/DDBJ databases">
        <authorList>
            <person name="Kouya T."/>
            <person name="Ishiyama Y."/>
        </authorList>
    </citation>
    <scope>NUCLEOTIDE SEQUENCE</scope>
    <source>
        <strain evidence="2">WR16-4</strain>
    </source>
</reference>
<protein>
    <submittedName>
        <fullName evidence="2">Uncharacterized protein</fullName>
    </submittedName>
</protein>
<dbReference type="EMBL" id="BRPL01000002">
    <property type="protein sequence ID" value="GLB46386.1"/>
    <property type="molecule type" value="Genomic_DNA"/>
</dbReference>
<feature type="region of interest" description="Disordered" evidence="1">
    <location>
        <begin position="46"/>
        <end position="67"/>
    </location>
</feature>
<reference evidence="2" key="2">
    <citation type="journal article" date="2023" name="PLoS ONE">
        <title>Philodulcilactobacillus myokoensis gen. nov., sp. nov., a fructophilic, acidophilic, and agar-phobic lactic acid bacterium isolated from fermented vegetable extracts.</title>
        <authorList>
            <person name="Kouya T."/>
            <person name="Ishiyama Y."/>
            <person name="Ohashi S."/>
            <person name="Kumakubo R."/>
            <person name="Yamazaki T."/>
            <person name="Otaki T."/>
        </authorList>
    </citation>
    <scope>NUCLEOTIDE SEQUENCE</scope>
    <source>
        <strain evidence="2">WR16-4</strain>
    </source>
</reference>
<feature type="compositionally biased region" description="Polar residues" evidence="1">
    <location>
        <begin position="48"/>
        <end position="67"/>
    </location>
</feature>
<organism evidence="2 3">
    <name type="scientific">Philodulcilactobacillus myokoensis</name>
    <dbReference type="NCBI Taxonomy" id="2929573"/>
    <lineage>
        <taxon>Bacteria</taxon>
        <taxon>Bacillati</taxon>
        <taxon>Bacillota</taxon>
        <taxon>Bacilli</taxon>
        <taxon>Lactobacillales</taxon>
        <taxon>Lactobacillaceae</taxon>
        <taxon>Philodulcilactobacillus</taxon>
    </lineage>
</organism>
<accession>A0A9W6ERH1</accession>
<keyword evidence="3" id="KW-1185">Reference proteome</keyword>
<dbReference type="Proteomes" id="UP001144204">
    <property type="component" value="Unassembled WGS sequence"/>
</dbReference>
<gene>
    <name evidence="2" type="ORF">WR164_03650</name>
</gene>
<dbReference type="RefSeq" id="WP_286135847.1">
    <property type="nucleotide sequence ID" value="NZ_BRPL01000002.1"/>
</dbReference>